<evidence type="ECO:0000259" key="2">
    <source>
        <dbReference type="Pfam" id="PF25876"/>
    </source>
</evidence>
<evidence type="ECO:0000259" key="4">
    <source>
        <dbReference type="Pfam" id="PF25989"/>
    </source>
</evidence>
<dbReference type="GO" id="GO:0015562">
    <property type="term" value="F:efflux transmembrane transporter activity"/>
    <property type="evidence" value="ECO:0007669"/>
    <property type="project" value="TreeGrafter"/>
</dbReference>
<feature type="domain" description="CusB-like beta-barrel" evidence="3">
    <location>
        <begin position="281"/>
        <end position="353"/>
    </location>
</feature>
<dbReference type="SUPFAM" id="SSF111369">
    <property type="entry name" value="HlyD-like secretion proteins"/>
    <property type="match status" value="1"/>
</dbReference>
<dbReference type="InterPro" id="IPR006143">
    <property type="entry name" value="RND_pump_MFP"/>
</dbReference>
<dbReference type="Gene3D" id="2.40.30.170">
    <property type="match status" value="1"/>
</dbReference>
<evidence type="ECO:0000313" key="6">
    <source>
        <dbReference type="Proteomes" id="UP000315891"/>
    </source>
</evidence>
<dbReference type="Gene3D" id="2.40.50.100">
    <property type="match status" value="1"/>
</dbReference>
<evidence type="ECO:0000256" key="1">
    <source>
        <dbReference type="ARBA" id="ARBA00009477"/>
    </source>
</evidence>
<dbReference type="PANTHER" id="PTHR30469:SF16">
    <property type="entry name" value="HAE1 FAMILY EFFLUX PUMP MFP COMPONENT"/>
    <property type="match status" value="1"/>
</dbReference>
<feature type="domain" description="Multidrug resistance protein MdtA-like alpha-helical hairpin" evidence="2">
    <location>
        <begin position="185"/>
        <end position="241"/>
    </location>
</feature>
<dbReference type="OrthoDB" id="9783047at2"/>
<reference evidence="5 6" key="1">
    <citation type="submission" date="2019-07" db="EMBL/GenBank/DDBJ databases">
        <title>Lysobacter weifangensis sp. nov., isolated from bensulfuron-methyl contaminated farmland soil.</title>
        <authorList>
            <person name="Zhao H."/>
        </authorList>
    </citation>
    <scope>NUCLEOTIDE SEQUENCE [LARGE SCALE GENOMIC DNA]</scope>
    <source>
        <strain evidence="5 6">CC-Bw-6</strain>
    </source>
</reference>
<name>A0A516V544_9GAMM</name>
<dbReference type="PANTHER" id="PTHR30469">
    <property type="entry name" value="MULTIDRUG RESISTANCE PROTEIN MDTA"/>
    <property type="match status" value="1"/>
</dbReference>
<evidence type="ECO:0000259" key="3">
    <source>
        <dbReference type="Pfam" id="PF25954"/>
    </source>
</evidence>
<dbReference type="InterPro" id="IPR058624">
    <property type="entry name" value="MdtA-like_HH"/>
</dbReference>
<proteinExistence type="inferred from homology"/>
<protein>
    <submittedName>
        <fullName evidence="5">Efflux RND transporter periplasmic adaptor subunit</fullName>
    </submittedName>
</protein>
<dbReference type="NCBIfam" id="TIGR01730">
    <property type="entry name" value="RND_mfp"/>
    <property type="match status" value="1"/>
</dbReference>
<dbReference type="Pfam" id="PF25876">
    <property type="entry name" value="HH_MFP_RND"/>
    <property type="match status" value="1"/>
</dbReference>
<keyword evidence="6" id="KW-1185">Reference proteome</keyword>
<feature type="domain" description="YknX-like C-terminal permuted SH3-like" evidence="4">
    <location>
        <begin position="359"/>
        <end position="427"/>
    </location>
</feature>
<accession>A0A516V544</accession>
<evidence type="ECO:0000313" key="5">
    <source>
        <dbReference type="EMBL" id="QDQ73627.1"/>
    </source>
</evidence>
<dbReference type="FunFam" id="2.40.30.170:FF:000010">
    <property type="entry name" value="Efflux RND transporter periplasmic adaptor subunit"/>
    <property type="match status" value="1"/>
</dbReference>
<dbReference type="Gene3D" id="2.40.420.20">
    <property type="match status" value="1"/>
</dbReference>
<dbReference type="AlphaFoldDB" id="A0A516V544"/>
<dbReference type="Proteomes" id="UP000315891">
    <property type="component" value="Chromosome"/>
</dbReference>
<dbReference type="Gene3D" id="1.10.287.470">
    <property type="entry name" value="Helix hairpin bin"/>
    <property type="match status" value="1"/>
</dbReference>
<dbReference type="Pfam" id="PF25954">
    <property type="entry name" value="Beta-barrel_RND_2"/>
    <property type="match status" value="1"/>
</dbReference>
<dbReference type="EMBL" id="CP041742">
    <property type="protein sequence ID" value="QDQ73627.1"/>
    <property type="molecule type" value="Genomic_DNA"/>
</dbReference>
<gene>
    <name evidence="5" type="ORF">FNZ56_06940</name>
</gene>
<comment type="similarity">
    <text evidence="1">Belongs to the membrane fusion protein (MFP) (TC 8.A.1) family.</text>
</comment>
<dbReference type="Pfam" id="PF25989">
    <property type="entry name" value="YknX_C"/>
    <property type="match status" value="1"/>
</dbReference>
<dbReference type="InterPro" id="IPR058637">
    <property type="entry name" value="YknX-like_C"/>
</dbReference>
<organism evidence="5 6">
    <name type="scientific">Pseudoluteimonas lycopersici</name>
    <dbReference type="NCBI Taxonomy" id="1324796"/>
    <lineage>
        <taxon>Bacteria</taxon>
        <taxon>Pseudomonadati</taxon>
        <taxon>Pseudomonadota</taxon>
        <taxon>Gammaproteobacteria</taxon>
        <taxon>Lysobacterales</taxon>
        <taxon>Lysobacteraceae</taxon>
        <taxon>Pseudoluteimonas</taxon>
    </lineage>
</organism>
<dbReference type="GO" id="GO:1990281">
    <property type="term" value="C:efflux pump complex"/>
    <property type="evidence" value="ECO:0007669"/>
    <property type="project" value="TreeGrafter"/>
</dbReference>
<sequence length="441" mass="47536">MRCRRTTGVRPMVSRMLSWIMDWLRMGDGRKDASARRKRTTCRGRRPANVPRNARLRQRLTARGWARWHMGPSRRAVRIGNSPRRACLSMPIRRLVPLAAAILLLVACGKSGQQERKDAPVTVTTQVVQPSQWSDELQALGTASARESVTITASVSQTIATVEFDSGEYVRKGQPLVTLVQGQQAAGVAEAEANLRNAEQLYERNRKLADQQLIARADLDTQRAALEAARAQVATQRATVADRSIRAPFSGVLGLRLVSPGTLVTPGTQITTLDDVSVMKVDATFPESTLPLLQAGQRVRVHSDAWPGETFDGRIAAVDARVDPVSRAIAIRAEVPNPDGKLRPGMLLQVGVERGSHQALAVPEIALVQNGTQSSVYRVGAGDKAVQVPVRIGGTQDGLVEITEGLKPGDRVVVEGTVKLRDGASIQDVGAKQGAVPAKGP</sequence>
<dbReference type="InterPro" id="IPR058792">
    <property type="entry name" value="Beta-barrel_RND_2"/>
</dbReference>